<feature type="transmembrane region" description="Helical" evidence="1">
    <location>
        <begin position="93"/>
        <end position="114"/>
    </location>
</feature>
<feature type="transmembrane region" description="Helical" evidence="1">
    <location>
        <begin position="300"/>
        <end position="318"/>
    </location>
</feature>
<sequence>MQTKSPNPQAMGRKLPILVIILATFVAYLPIIVNPKIVLERGNDLEVQFLPVFNFVKQSFLENHTLPLWNTFLFSGMPLLPDPQFAIFYPPHFLFLVFSTNFAFLFLMLSHIAVGGIGAYFLAKKVLNLSSTTSLFSGLLYISMPMLANYIEAGHFGLVETIAWLPYIAIASLKIAKKPESKWSVLLAMSLAGTYFTHTLVFLISILSSFLLLMIALLTIQKKPFAKSLLLLGTSYVITFGLTAITLLPQIEWSSITTRFLLLNSPQVFPIWFSVKEFIITTLFPSFYKDGLQLIPTEKWTSLGLMNTLLALIGFFFLSNKLKLIIVGFSISVLIIVLNNASPFYIMLLSLSLFDLMRVSTRIWFLPTLIVVFLASMGLDALARKKINRKFIVFISLLALSEFTFLSWSRLYKPITAQEKNVPGALYEFLKSDSGKFRVFCLDRCLSPKKVAEEKIETIEGYNTLQQTNYFKESWQLMGGYWNYYTLAVPPIGFENFQKLTPDPKTLGEFNVKYVISPYQLENKDYTFVSKFDNYNVYLNNFLKPRAYFALDEQKAGTEAPVIKYTPNQVTVDTTKGESSRLVLSEVWSPGWEAFINGNEKVNVQEMPNTLRLVDLPANTNFVDFKYSPSGFNEGKTITIATLFLLLIWGIKSRFLKNYKLNNWII</sequence>
<dbReference type="Proteomes" id="UP000178659">
    <property type="component" value="Unassembled WGS sequence"/>
</dbReference>
<dbReference type="InterPro" id="IPR018580">
    <property type="entry name" value="Uncharacterised_YfhO"/>
</dbReference>
<evidence type="ECO:0000256" key="1">
    <source>
        <dbReference type="SAM" id="Phobius"/>
    </source>
</evidence>
<feature type="transmembrane region" description="Helical" evidence="1">
    <location>
        <begin position="126"/>
        <end position="147"/>
    </location>
</feature>
<evidence type="ECO:0000313" key="3">
    <source>
        <dbReference type="Proteomes" id="UP000178659"/>
    </source>
</evidence>
<feature type="transmembrane region" description="Helical" evidence="1">
    <location>
        <begin position="229"/>
        <end position="248"/>
    </location>
</feature>
<feature type="transmembrane region" description="Helical" evidence="1">
    <location>
        <begin position="15"/>
        <end position="33"/>
    </location>
</feature>
<keyword evidence="1" id="KW-1133">Transmembrane helix</keyword>
<dbReference type="AlphaFoldDB" id="A0A1G1VEH8"/>
<dbReference type="PANTHER" id="PTHR38454:SF1">
    <property type="entry name" value="INTEGRAL MEMBRANE PROTEIN"/>
    <property type="match status" value="1"/>
</dbReference>
<proteinExistence type="predicted"/>
<accession>A0A1G1VEH8</accession>
<reference evidence="2 3" key="1">
    <citation type="journal article" date="2016" name="Nat. Commun.">
        <title>Thousands of microbial genomes shed light on interconnected biogeochemical processes in an aquifer system.</title>
        <authorList>
            <person name="Anantharaman K."/>
            <person name="Brown C.T."/>
            <person name="Hug L.A."/>
            <person name="Sharon I."/>
            <person name="Castelle C.J."/>
            <person name="Probst A.J."/>
            <person name="Thomas B.C."/>
            <person name="Singh A."/>
            <person name="Wilkins M.J."/>
            <person name="Karaoz U."/>
            <person name="Brodie E.L."/>
            <person name="Williams K.H."/>
            <person name="Hubbard S.S."/>
            <person name="Banfield J.F."/>
        </authorList>
    </citation>
    <scope>NUCLEOTIDE SEQUENCE [LARGE SCALE GENOMIC DNA]</scope>
</reference>
<protein>
    <recommendedName>
        <fullName evidence="4">Membrane protein 6-pyruvoyl-tetrahydropterin synthase-related domain-containing protein</fullName>
    </recommendedName>
</protein>
<dbReference type="EMBL" id="MHCC01000013">
    <property type="protein sequence ID" value="OGY13602.1"/>
    <property type="molecule type" value="Genomic_DNA"/>
</dbReference>
<gene>
    <name evidence="2" type="ORF">A3A77_04410</name>
</gene>
<feature type="transmembrane region" description="Helical" evidence="1">
    <location>
        <begin position="363"/>
        <end position="379"/>
    </location>
</feature>
<dbReference type="PANTHER" id="PTHR38454">
    <property type="entry name" value="INTEGRAL MEMBRANE PROTEIN-RELATED"/>
    <property type="match status" value="1"/>
</dbReference>
<organism evidence="2 3">
    <name type="scientific">Candidatus Blackburnbacteria bacterium RIFCSPLOWO2_01_FULL_40_20</name>
    <dbReference type="NCBI Taxonomy" id="1797519"/>
    <lineage>
        <taxon>Bacteria</taxon>
        <taxon>Candidatus Blackburniibacteriota</taxon>
    </lineage>
</organism>
<keyword evidence="1" id="KW-0812">Transmembrane</keyword>
<feature type="transmembrane region" description="Helical" evidence="1">
    <location>
        <begin position="185"/>
        <end position="217"/>
    </location>
</feature>
<evidence type="ECO:0000313" key="2">
    <source>
        <dbReference type="EMBL" id="OGY13602.1"/>
    </source>
</evidence>
<comment type="caution">
    <text evidence="2">The sequence shown here is derived from an EMBL/GenBank/DDBJ whole genome shotgun (WGS) entry which is preliminary data.</text>
</comment>
<feature type="transmembrane region" description="Helical" evidence="1">
    <location>
        <begin position="325"/>
        <end position="351"/>
    </location>
</feature>
<keyword evidence="1" id="KW-0472">Membrane</keyword>
<evidence type="ECO:0008006" key="4">
    <source>
        <dbReference type="Google" id="ProtNLM"/>
    </source>
</evidence>
<name>A0A1G1VEH8_9BACT</name>
<feature type="transmembrane region" description="Helical" evidence="1">
    <location>
        <begin position="391"/>
        <end position="411"/>
    </location>
</feature>